<keyword evidence="1" id="KW-0812">Transmembrane</keyword>
<comment type="caution">
    <text evidence="2">The sequence shown here is derived from an EMBL/GenBank/DDBJ whole genome shotgun (WGS) entry which is preliminary data.</text>
</comment>
<organism evidence="2 3">
    <name type="scientific">Penicillium cf. griseofulvum</name>
    <dbReference type="NCBI Taxonomy" id="2972120"/>
    <lineage>
        <taxon>Eukaryota</taxon>
        <taxon>Fungi</taxon>
        <taxon>Dikarya</taxon>
        <taxon>Ascomycota</taxon>
        <taxon>Pezizomycotina</taxon>
        <taxon>Eurotiomycetes</taxon>
        <taxon>Eurotiomycetidae</taxon>
        <taxon>Eurotiales</taxon>
        <taxon>Aspergillaceae</taxon>
        <taxon>Penicillium</taxon>
    </lineage>
</organism>
<keyword evidence="1" id="KW-0472">Membrane</keyword>
<proteinExistence type="predicted"/>
<protein>
    <submittedName>
        <fullName evidence="2">Uncharacterized protein</fullName>
    </submittedName>
</protein>
<evidence type="ECO:0000313" key="3">
    <source>
        <dbReference type="Proteomes" id="UP001150879"/>
    </source>
</evidence>
<reference evidence="2" key="2">
    <citation type="journal article" date="2023" name="IMA Fungus">
        <title>Comparative genomic study of the Penicillium genus elucidates a diverse pangenome and 15 lateral gene transfer events.</title>
        <authorList>
            <person name="Petersen C."/>
            <person name="Sorensen T."/>
            <person name="Nielsen M.R."/>
            <person name="Sondergaard T.E."/>
            <person name="Sorensen J.L."/>
            <person name="Fitzpatrick D.A."/>
            <person name="Frisvad J.C."/>
            <person name="Nielsen K.L."/>
        </authorList>
    </citation>
    <scope>NUCLEOTIDE SEQUENCE</scope>
    <source>
        <strain evidence="2">IBT 16849</strain>
    </source>
</reference>
<gene>
    <name evidence="2" type="ORF">N7472_001021</name>
</gene>
<dbReference type="EMBL" id="JAPQKP010000001">
    <property type="protein sequence ID" value="KAJ5210882.1"/>
    <property type="molecule type" value="Genomic_DNA"/>
</dbReference>
<accession>A0A9W9N0F1</accession>
<evidence type="ECO:0000256" key="1">
    <source>
        <dbReference type="SAM" id="Phobius"/>
    </source>
</evidence>
<name>A0A9W9N0F1_9EURO</name>
<evidence type="ECO:0000313" key="2">
    <source>
        <dbReference type="EMBL" id="KAJ5210882.1"/>
    </source>
</evidence>
<feature type="transmembrane region" description="Helical" evidence="1">
    <location>
        <begin position="12"/>
        <end position="28"/>
    </location>
</feature>
<keyword evidence="3" id="KW-1185">Reference proteome</keyword>
<keyword evidence="1" id="KW-1133">Transmembrane helix</keyword>
<dbReference type="AlphaFoldDB" id="A0A9W9N0F1"/>
<sequence length="76" mass="8537">MHTLPRLPMLQPMYSIVLIFLLAVLYRYEKHRAAYLSIVQSELNVTVLCLVLTVTATRAPVIGGVHDAAPDFSRIE</sequence>
<dbReference type="Proteomes" id="UP001150879">
    <property type="component" value="Unassembled WGS sequence"/>
</dbReference>
<reference evidence="2" key="1">
    <citation type="submission" date="2022-11" db="EMBL/GenBank/DDBJ databases">
        <authorList>
            <person name="Petersen C."/>
        </authorList>
    </citation>
    <scope>NUCLEOTIDE SEQUENCE</scope>
    <source>
        <strain evidence="2">IBT 16849</strain>
    </source>
</reference>